<dbReference type="NCBIfam" id="NF004310">
    <property type="entry name" value="PRK05707.1"/>
    <property type="match status" value="1"/>
</dbReference>
<feature type="domain" description="DNA polymerase III delta subunit C-terminal" evidence="8">
    <location>
        <begin position="215"/>
        <end position="327"/>
    </location>
</feature>
<evidence type="ECO:0000256" key="6">
    <source>
        <dbReference type="ARBA" id="ARBA00022932"/>
    </source>
</evidence>
<dbReference type="AlphaFoldDB" id="A0A9E4K0L2"/>
<dbReference type="EC" id="2.7.7.7" evidence="1"/>
<dbReference type="Gene3D" id="3.40.50.300">
    <property type="entry name" value="P-loop containing nucleotide triphosphate hydrolases"/>
    <property type="match status" value="1"/>
</dbReference>
<gene>
    <name evidence="9" type="ORF">JAZ04_00165</name>
</gene>
<dbReference type="GO" id="GO:0009360">
    <property type="term" value="C:DNA polymerase III complex"/>
    <property type="evidence" value="ECO:0007669"/>
    <property type="project" value="InterPro"/>
</dbReference>
<keyword evidence="5" id="KW-0235">DNA replication</keyword>
<evidence type="ECO:0000259" key="8">
    <source>
        <dbReference type="Pfam" id="PF09115"/>
    </source>
</evidence>
<evidence type="ECO:0000313" key="10">
    <source>
        <dbReference type="Proteomes" id="UP000886687"/>
    </source>
</evidence>
<dbReference type="NCBIfam" id="TIGR00678">
    <property type="entry name" value="holB"/>
    <property type="match status" value="1"/>
</dbReference>
<sequence length="334" mass="36700">MAELGYSPMPWHQPQWQQLQQSLKQGRLSHALLLCGPPGLGKQQFALSFAQSLLCTNPSESGQACGTCQHCHLIRAGNHPDLQWIGPEEGSKSGEIKIDSIRALTSSAALTSHSAKYKVIGIQPAHRMTNGAANSLLKTLEEPTSGTVILLLTDQPARLLPTIRSRCQSVLFHPPQRTQALEWLSGKVEHGDPALLLGLANGAPLKALALSDKSLLESRSEMLNQFLALSDQRLDPVKLAGIWQKFDYKLLIEWLIGWVIDIQRLKVSSTGAALSNPDRTQALQKTADKLNSRAIQSYLKKLYAVRALTDSNINLQLTLEKLLIEWQACSRQGA</sequence>
<dbReference type="InterPro" id="IPR015199">
    <property type="entry name" value="DNA_pol_III_delta_C"/>
</dbReference>
<dbReference type="GO" id="GO:0008408">
    <property type="term" value="F:3'-5' exonuclease activity"/>
    <property type="evidence" value="ECO:0007669"/>
    <property type="project" value="InterPro"/>
</dbReference>
<dbReference type="InterPro" id="IPR027417">
    <property type="entry name" value="P-loop_NTPase"/>
</dbReference>
<accession>A0A9E4K0L2</accession>
<evidence type="ECO:0000256" key="2">
    <source>
        <dbReference type="ARBA" id="ARBA00014363"/>
    </source>
</evidence>
<dbReference type="Pfam" id="PF13177">
    <property type="entry name" value="DNA_pol3_delta2"/>
    <property type="match status" value="1"/>
</dbReference>
<dbReference type="InterPro" id="IPR008921">
    <property type="entry name" value="DNA_pol3_clamp-load_cplx_C"/>
</dbReference>
<evidence type="ECO:0000256" key="1">
    <source>
        <dbReference type="ARBA" id="ARBA00012417"/>
    </source>
</evidence>
<comment type="catalytic activity">
    <reaction evidence="7">
        <text>DNA(n) + a 2'-deoxyribonucleoside 5'-triphosphate = DNA(n+1) + diphosphate</text>
        <dbReference type="Rhea" id="RHEA:22508"/>
        <dbReference type="Rhea" id="RHEA-COMP:17339"/>
        <dbReference type="Rhea" id="RHEA-COMP:17340"/>
        <dbReference type="ChEBI" id="CHEBI:33019"/>
        <dbReference type="ChEBI" id="CHEBI:61560"/>
        <dbReference type="ChEBI" id="CHEBI:173112"/>
        <dbReference type="EC" id="2.7.7.7"/>
    </reaction>
</comment>
<dbReference type="GO" id="GO:0006261">
    <property type="term" value="P:DNA-templated DNA replication"/>
    <property type="evidence" value="ECO:0007669"/>
    <property type="project" value="TreeGrafter"/>
</dbReference>
<keyword evidence="4 9" id="KW-0548">Nucleotidyltransferase</keyword>
<dbReference type="InterPro" id="IPR050238">
    <property type="entry name" value="DNA_Rep/Repair_Clamp_Loader"/>
</dbReference>
<evidence type="ECO:0000256" key="5">
    <source>
        <dbReference type="ARBA" id="ARBA00022705"/>
    </source>
</evidence>
<evidence type="ECO:0000256" key="3">
    <source>
        <dbReference type="ARBA" id="ARBA00022679"/>
    </source>
</evidence>
<dbReference type="SUPFAM" id="SSF52540">
    <property type="entry name" value="P-loop containing nucleoside triphosphate hydrolases"/>
    <property type="match status" value="1"/>
</dbReference>
<dbReference type="EMBL" id="JAEPDI010000001">
    <property type="protein sequence ID" value="MCG7937255.1"/>
    <property type="molecule type" value="Genomic_DNA"/>
</dbReference>
<organism evidence="9 10">
    <name type="scientific">Candidatus Thiodiazotropha lotti</name>
    <dbReference type="NCBI Taxonomy" id="2792787"/>
    <lineage>
        <taxon>Bacteria</taxon>
        <taxon>Pseudomonadati</taxon>
        <taxon>Pseudomonadota</taxon>
        <taxon>Gammaproteobacteria</taxon>
        <taxon>Chromatiales</taxon>
        <taxon>Sedimenticolaceae</taxon>
        <taxon>Candidatus Thiodiazotropha</taxon>
    </lineage>
</organism>
<dbReference type="Gene3D" id="1.20.272.10">
    <property type="match status" value="1"/>
</dbReference>
<dbReference type="InterPro" id="IPR004622">
    <property type="entry name" value="DNA_pol_HolB"/>
</dbReference>
<comment type="caution">
    <text evidence="9">The sequence shown here is derived from an EMBL/GenBank/DDBJ whole genome shotgun (WGS) entry which is preliminary data.</text>
</comment>
<dbReference type="SUPFAM" id="SSF48019">
    <property type="entry name" value="post-AAA+ oligomerization domain-like"/>
    <property type="match status" value="1"/>
</dbReference>
<dbReference type="Pfam" id="PF09115">
    <property type="entry name" value="DNApol3-delta_C"/>
    <property type="match status" value="1"/>
</dbReference>
<evidence type="ECO:0000313" key="9">
    <source>
        <dbReference type="EMBL" id="MCG7937255.1"/>
    </source>
</evidence>
<dbReference type="GO" id="GO:0003887">
    <property type="term" value="F:DNA-directed DNA polymerase activity"/>
    <property type="evidence" value="ECO:0007669"/>
    <property type="project" value="UniProtKB-KW"/>
</dbReference>
<proteinExistence type="predicted"/>
<dbReference type="PANTHER" id="PTHR11669">
    <property type="entry name" value="REPLICATION FACTOR C / DNA POLYMERASE III GAMMA-TAU SUBUNIT"/>
    <property type="match status" value="1"/>
</dbReference>
<keyword evidence="6" id="KW-0239">DNA-directed DNA polymerase</keyword>
<dbReference type="Proteomes" id="UP000886687">
    <property type="component" value="Unassembled WGS sequence"/>
</dbReference>
<dbReference type="PANTHER" id="PTHR11669:SF8">
    <property type="entry name" value="DNA POLYMERASE III SUBUNIT DELTA"/>
    <property type="match status" value="1"/>
</dbReference>
<evidence type="ECO:0000256" key="4">
    <source>
        <dbReference type="ARBA" id="ARBA00022695"/>
    </source>
</evidence>
<keyword evidence="3 9" id="KW-0808">Transferase</keyword>
<evidence type="ECO:0000256" key="7">
    <source>
        <dbReference type="ARBA" id="ARBA00049244"/>
    </source>
</evidence>
<protein>
    <recommendedName>
        <fullName evidence="2">DNA polymerase III subunit delta'</fullName>
        <ecNumber evidence="1">2.7.7.7</ecNumber>
    </recommendedName>
</protein>
<reference evidence="9" key="1">
    <citation type="journal article" date="2021" name="Proc. Natl. Acad. Sci. U.S.A.">
        <title>Global biogeography of chemosynthetic symbionts reveals both localized and globally distributed symbiont groups. .</title>
        <authorList>
            <person name="Osvatic J.T."/>
            <person name="Wilkins L.G.E."/>
            <person name="Leibrecht L."/>
            <person name="Leray M."/>
            <person name="Zauner S."/>
            <person name="Polzin J."/>
            <person name="Camacho Y."/>
            <person name="Gros O."/>
            <person name="van Gils J.A."/>
            <person name="Eisen J.A."/>
            <person name="Petersen J.M."/>
            <person name="Yuen B."/>
        </authorList>
    </citation>
    <scope>NUCLEOTIDE SEQUENCE</scope>
    <source>
        <strain evidence="9">MAGL173</strain>
    </source>
</reference>
<name>A0A9E4K0L2_9GAMM</name>
<dbReference type="GO" id="GO:0003677">
    <property type="term" value="F:DNA binding"/>
    <property type="evidence" value="ECO:0007669"/>
    <property type="project" value="InterPro"/>
</dbReference>